<dbReference type="Proteomes" id="UP001239167">
    <property type="component" value="Unassembled WGS sequence"/>
</dbReference>
<accession>A0ABT9Y4J1</accession>
<reference evidence="1 2" key="1">
    <citation type="submission" date="2023-07" db="EMBL/GenBank/DDBJ databases">
        <title>Genomic Encyclopedia of Type Strains, Phase IV (KMG-IV): sequencing the most valuable type-strain genomes for metagenomic binning, comparative biology and taxonomic classification.</title>
        <authorList>
            <person name="Goeker M."/>
        </authorList>
    </citation>
    <scope>NUCLEOTIDE SEQUENCE [LARGE SCALE GENOMIC DNA]</scope>
    <source>
        <strain evidence="1 2">DSM 16980</strain>
    </source>
</reference>
<dbReference type="EMBL" id="JAUSUE010000001">
    <property type="protein sequence ID" value="MDQ0202471.1"/>
    <property type="molecule type" value="Genomic_DNA"/>
</dbReference>
<dbReference type="RefSeq" id="WP_307222330.1">
    <property type="nucleotide sequence ID" value="NZ_CP116940.1"/>
</dbReference>
<comment type="caution">
    <text evidence="1">The sequence shown here is derived from an EMBL/GenBank/DDBJ whole genome shotgun (WGS) entry which is preliminary data.</text>
</comment>
<dbReference type="InterPro" id="IPR054496">
    <property type="entry name" value="E217_GP41"/>
</dbReference>
<protein>
    <submittedName>
        <fullName evidence="1">Uncharacterized protein</fullName>
    </submittedName>
</protein>
<sequence>MDDSTTTERRGRLYGRKWKITIYKPAYTKDENGNTVRDQEHDTAVDVSMLKCIFQTQQVYGTAASLCTLTIYNMNAKSEGDVIKEGFQIAIEGGYQEGQYGEIFTGDIVQVIRNRESGVDYKLEIIAIKGILMFDTNHVRSTIAAGSTPREIVNAVAKSADKKITVGNISNNLSNQALPRGKVLFGTPGKYYRDICRFNDAAFWAGEDDKLIIKKVIDEIPSDQVLVLTPMTGLVGTPQYGDDGIHIKILLDCRVKLQSMIKIDNELIQRQLLNIDISGKGNNNQLPQQSQFDVDGEYEVKSIVHSGDTWGDTWTTEVVGVGRNGTMGLPMPYDNDKQTME</sequence>
<keyword evidence="2" id="KW-1185">Reference proteome</keyword>
<gene>
    <name evidence="1" type="ORF">J2S01_000156</name>
</gene>
<name>A0ABT9Y4J1_9FIRM</name>
<organism evidence="1 2">
    <name type="scientific">Pectinatus haikarae</name>
    <dbReference type="NCBI Taxonomy" id="349096"/>
    <lineage>
        <taxon>Bacteria</taxon>
        <taxon>Bacillati</taxon>
        <taxon>Bacillota</taxon>
        <taxon>Negativicutes</taxon>
        <taxon>Selenomonadales</taxon>
        <taxon>Selenomonadaceae</taxon>
        <taxon>Pectinatus</taxon>
    </lineage>
</organism>
<proteinExistence type="predicted"/>
<evidence type="ECO:0000313" key="1">
    <source>
        <dbReference type="EMBL" id="MDQ0202471.1"/>
    </source>
</evidence>
<dbReference type="Pfam" id="PF22759">
    <property type="entry name" value="E217_GP41"/>
    <property type="match status" value="1"/>
</dbReference>
<evidence type="ECO:0000313" key="2">
    <source>
        <dbReference type="Proteomes" id="UP001239167"/>
    </source>
</evidence>